<sequence length="377" mass="42946">MKYKKCKIEDLGKLIAEILSYCVEHSQRKTNVPVVFDEFYKLSPEQQKDYPNILELSSTLKSRSTSEPALYNVSDFSPELTDIKLHDLLGWMDGLGETNYLLTFRFKDSTKRHFLVQKEDKHLAKMLKILHHSIPDPYLEPNRLVKSKRQIPNLFFKTAGWKPGWDINNLDHYYFYDEITDPMMVKAFWDYACKEPREMVVLDVGAGKGRLAVKLIQKAVQAGINLHYICLEPGKEQCDIAVQVLEGLRLELGDGSFTYDVLNSTIGDFSAKYPERSAELMNQVDVIISSGGALNYQVVATGKDALSNLHVMRDFMKPGGLMFVTGLSSLLLTKREIRAAEMNFLNATFDKERREVYCYVYSKPESPELQSDGPAGP</sequence>
<reference evidence="1 2" key="1">
    <citation type="submission" date="2015-11" db="EMBL/GenBank/DDBJ databases">
        <title>Genomic analysis of 38 Legionella species identifies large and diverse effector repertoires.</title>
        <authorList>
            <person name="Burstein D."/>
            <person name="Amaro F."/>
            <person name="Zusman T."/>
            <person name="Lifshitz Z."/>
            <person name="Cohen O."/>
            <person name="Gilbert J.A."/>
            <person name="Pupko T."/>
            <person name="Shuman H.A."/>
            <person name="Segal G."/>
        </authorList>
    </citation>
    <scope>NUCLEOTIDE SEQUENCE [LARGE SCALE GENOMIC DNA]</scope>
    <source>
        <strain evidence="1 2">ATCC 49655</strain>
    </source>
</reference>
<evidence type="ECO:0000313" key="1">
    <source>
        <dbReference type="EMBL" id="KTD60912.1"/>
    </source>
</evidence>
<evidence type="ECO:0000313" key="2">
    <source>
        <dbReference type="Proteomes" id="UP000054600"/>
    </source>
</evidence>
<dbReference type="SUPFAM" id="SSF53335">
    <property type="entry name" value="S-adenosyl-L-methionine-dependent methyltransferases"/>
    <property type="match status" value="1"/>
</dbReference>
<organism evidence="1 2">
    <name type="scientific">Legionella shakespearei DSM 23087</name>
    <dbReference type="NCBI Taxonomy" id="1122169"/>
    <lineage>
        <taxon>Bacteria</taxon>
        <taxon>Pseudomonadati</taxon>
        <taxon>Pseudomonadota</taxon>
        <taxon>Gammaproteobacteria</taxon>
        <taxon>Legionellales</taxon>
        <taxon>Legionellaceae</taxon>
        <taxon>Legionella</taxon>
    </lineage>
</organism>
<gene>
    <name evidence="1" type="ORF">Lsha_1323</name>
</gene>
<dbReference type="Gene3D" id="3.40.50.150">
    <property type="entry name" value="Vaccinia Virus protein VP39"/>
    <property type="match status" value="1"/>
</dbReference>
<dbReference type="CDD" id="cd02440">
    <property type="entry name" value="AdoMet_MTases"/>
    <property type="match status" value="1"/>
</dbReference>
<comment type="caution">
    <text evidence="1">The sequence shown here is derived from an EMBL/GenBank/DDBJ whole genome shotgun (WGS) entry which is preliminary data.</text>
</comment>
<dbReference type="RefSeq" id="WP_018578710.1">
    <property type="nucleotide sequence ID" value="NZ_KB892437.1"/>
</dbReference>
<evidence type="ECO:0008006" key="3">
    <source>
        <dbReference type="Google" id="ProtNLM"/>
    </source>
</evidence>
<dbReference type="AlphaFoldDB" id="A0A0W0YVG8"/>
<dbReference type="eggNOG" id="ENOG5032BW1">
    <property type="taxonomic scope" value="Bacteria"/>
</dbReference>
<accession>A0A0W0YVG8</accession>
<dbReference type="OrthoDB" id="5649504at2"/>
<proteinExistence type="predicted"/>
<name>A0A0W0YVG8_9GAMM</name>
<dbReference type="InterPro" id="IPR029063">
    <property type="entry name" value="SAM-dependent_MTases_sf"/>
</dbReference>
<dbReference type="PATRIC" id="fig|1122169.6.peg.1523"/>
<protein>
    <recommendedName>
        <fullName evidence="3">Methyltransferase</fullName>
    </recommendedName>
</protein>
<keyword evidence="2" id="KW-1185">Reference proteome</keyword>
<dbReference type="Proteomes" id="UP000054600">
    <property type="component" value="Unassembled WGS sequence"/>
</dbReference>
<dbReference type="EMBL" id="LNYW01000040">
    <property type="protein sequence ID" value="KTD60912.1"/>
    <property type="molecule type" value="Genomic_DNA"/>
</dbReference>